<keyword evidence="1" id="KW-0732">Signal</keyword>
<evidence type="ECO:0000259" key="3">
    <source>
        <dbReference type="Pfam" id="PF14534"/>
    </source>
</evidence>
<dbReference type="SUPFAM" id="SSF54427">
    <property type="entry name" value="NTF2-like"/>
    <property type="match status" value="1"/>
</dbReference>
<feature type="signal peptide" evidence="1">
    <location>
        <begin position="1"/>
        <end position="23"/>
    </location>
</feature>
<protein>
    <submittedName>
        <fullName evidence="4">DUF4440 domain-containing protein</fullName>
    </submittedName>
</protein>
<evidence type="ECO:0000313" key="5">
    <source>
        <dbReference type="Proteomes" id="UP000656244"/>
    </source>
</evidence>
<dbReference type="Gene3D" id="3.10.450.50">
    <property type="match status" value="1"/>
</dbReference>
<evidence type="ECO:0000256" key="1">
    <source>
        <dbReference type="SAM" id="SignalP"/>
    </source>
</evidence>
<dbReference type="EMBL" id="JACNMF010000001">
    <property type="protein sequence ID" value="MBC3757566.1"/>
    <property type="molecule type" value="Genomic_DNA"/>
</dbReference>
<sequence length="262" mass="30381">MTSTKLISILCIAQFFILTSLEAQNYNLKKQEIEKAIAYHDSVFWQAFNDCDFAVLKNYVSEDLEFYHDKNGISNGKMVFLETLKKNLCSKKDNWKLTRVPVPKTIKIYPLGNYGAVISGEHSFYISENHKPKYKDGNAKFTHLWLLLENQWKMTRVLSYDHKSPSEDKKQKKVTLTKETLEIYTGVYSTDKMGDIVINSTSDCLQLNAGNMKFMIYPKSKTTFFHNKRPLTFEFVKDDHGKAIKMVVRENGEIVEKATKEQ</sequence>
<dbReference type="InterPro" id="IPR021860">
    <property type="entry name" value="Peptidase_S12_Pab87-rel_C"/>
</dbReference>
<dbReference type="Proteomes" id="UP000656244">
    <property type="component" value="Unassembled WGS sequence"/>
</dbReference>
<keyword evidence="5" id="KW-1185">Reference proteome</keyword>
<evidence type="ECO:0000313" key="4">
    <source>
        <dbReference type="EMBL" id="MBC3757566.1"/>
    </source>
</evidence>
<organism evidence="4 5">
    <name type="scientific">Hyunsoonleella aquatilis</name>
    <dbReference type="NCBI Taxonomy" id="2762758"/>
    <lineage>
        <taxon>Bacteria</taxon>
        <taxon>Pseudomonadati</taxon>
        <taxon>Bacteroidota</taxon>
        <taxon>Flavobacteriia</taxon>
        <taxon>Flavobacteriales</taxon>
        <taxon>Flavobacteriaceae</taxon>
    </lineage>
</organism>
<feature type="domain" description="DUF4440" evidence="3">
    <location>
        <begin position="43"/>
        <end position="154"/>
    </location>
</feature>
<dbReference type="AlphaFoldDB" id="A0A923KG50"/>
<dbReference type="Pfam" id="PF14534">
    <property type="entry name" value="DUF4440"/>
    <property type="match status" value="1"/>
</dbReference>
<dbReference type="RefSeq" id="WP_186559137.1">
    <property type="nucleotide sequence ID" value="NZ_JACNMF010000001.1"/>
</dbReference>
<dbReference type="Pfam" id="PF11954">
    <property type="entry name" value="DUF3471"/>
    <property type="match status" value="1"/>
</dbReference>
<dbReference type="InterPro" id="IPR032710">
    <property type="entry name" value="NTF2-like_dom_sf"/>
</dbReference>
<name>A0A923KG50_9FLAO</name>
<proteinExistence type="predicted"/>
<gene>
    <name evidence="4" type="ORF">H7U19_04075</name>
</gene>
<feature type="chain" id="PRO_5037710798" evidence="1">
    <location>
        <begin position="24"/>
        <end position="262"/>
    </location>
</feature>
<feature type="domain" description="Peptidase S12 Pab87-related C-terminal" evidence="2">
    <location>
        <begin position="171"/>
        <end position="249"/>
    </location>
</feature>
<evidence type="ECO:0000259" key="2">
    <source>
        <dbReference type="Pfam" id="PF11954"/>
    </source>
</evidence>
<reference evidence="4" key="1">
    <citation type="submission" date="2020-08" db="EMBL/GenBank/DDBJ databases">
        <title>Hyunsoonleella sp. strain SJ7 genome sequencing and assembly.</title>
        <authorList>
            <person name="Kim I."/>
        </authorList>
    </citation>
    <scope>NUCLEOTIDE SEQUENCE</scope>
    <source>
        <strain evidence="4">SJ7</strain>
    </source>
</reference>
<dbReference type="InterPro" id="IPR027843">
    <property type="entry name" value="DUF4440"/>
</dbReference>
<comment type="caution">
    <text evidence="4">The sequence shown here is derived from an EMBL/GenBank/DDBJ whole genome shotgun (WGS) entry which is preliminary data.</text>
</comment>
<accession>A0A923KG50</accession>